<accession>A0A8D8ZXZ2</accession>
<dbReference type="GO" id="GO:0045180">
    <property type="term" value="C:basal cortex"/>
    <property type="evidence" value="ECO:0007669"/>
    <property type="project" value="TreeGrafter"/>
</dbReference>
<dbReference type="GO" id="GO:0005815">
    <property type="term" value="C:microtubule organizing center"/>
    <property type="evidence" value="ECO:0007669"/>
    <property type="project" value="TreeGrafter"/>
</dbReference>
<feature type="compositionally biased region" description="Low complexity" evidence="1">
    <location>
        <begin position="147"/>
        <end position="171"/>
    </location>
</feature>
<sequence>MKFLYCIPGLHRAYLDQIVGAPATVIIEKEPVLALTEVPILYSRSTQSLSRTDSVGPSNSYHRKGSGGTNSSSSSVKPVTPQPRSSSAIDLQAVQRAKVRAEYAARARQKISSGTGVAGSLPRSRKNSITELTPERDTRTSRHRSTTRGSMSTPTSRSGSPSSRFSYTSYSPQLTGRTRRSSGIPRSTDTSRESSPNRHRSYRTGSVGPVGGRPPIQPLNRSVMASKILQQSREAESAFAEALDSPEMSRNILSKRSFLADAHSDESETSSLCSERSFDSYRRTSDTYSSWNGSQNRIYRDICESTPKDIGEIISNCESTHWNDRKDGLVNLQCYLQAGNLLSPFDLKRITEIFTKMFMDSHTKVFSLFLDCFNELIVTHHNDLHSWLYLLITRLLNKQGADLLGSVHTKILKSLEVVRECFPPHLQLGCAFRFLTDPTQTPNTKVKLATLSFITKLATITDPSLAFPLPKQGEKDFATLALSKLIGWTMGEHIKQGTELRKAAQDTILALFNLNTPQITFRFSLLPKEYQEAAATLITTRVRKSSAPHPHDSPGPGTGAGNNNGYSSLPSSPRLGSPGHYSTPPPLSLENSENLNPDEIYKSLRRTTAEIHKFSGGERDDSISYDSGISQMSAPGLDERERDTHLRERHDNNDKDTFTLQRLLDQLKETERKPVGDRKQLLSKLHECVQVNTNSISVHFKGLLYQLLSLSEDEEPQIREYSITILNSLVKKPAIVHLFGNYIELVVLKVINRSKDTNKDVYKACENCALSLAVHLPSEKVTRILFPLIVAEEHPINLIAIKMMTKVIELNGKSPVESFLPNIMPALLQAYENQDSCVRKCAVFCMVALYKEFGDHVLSPYINKLSGAKLKLLQLYIKRSQTHSSSVPTSPKSNM</sequence>
<feature type="domain" description="TOG" evidence="2">
    <location>
        <begin position="645"/>
        <end position="886"/>
    </location>
</feature>
<dbReference type="GO" id="GO:0072686">
    <property type="term" value="C:mitotic spindle"/>
    <property type="evidence" value="ECO:0007669"/>
    <property type="project" value="TreeGrafter"/>
</dbReference>
<dbReference type="Gene3D" id="1.25.10.10">
    <property type="entry name" value="Leucine-rich Repeat Variant"/>
    <property type="match status" value="2"/>
</dbReference>
<dbReference type="GO" id="GO:0040001">
    <property type="term" value="P:establishment of mitotic spindle localization"/>
    <property type="evidence" value="ECO:0007669"/>
    <property type="project" value="TreeGrafter"/>
</dbReference>
<dbReference type="SUPFAM" id="SSF48371">
    <property type="entry name" value="ARM repeat"/>
    <property type="match status" value="1"/>
</dbReference>
<dbReference type="AlphaFoldDB" id="A0A8D8ZXZ2"/>
<dbReference type="GO" id="GO:0000776">
    <property type="term" value="C:kinetochore"/>
    <property type="evidence" value="ECO:0007669"/>
    <property type="project" value="TreeGrafter"/>
</dbReference>
<feature type="region of interest" description="Disordered" evidence="1">
    <location>
        <begin position="542"/>
        <end position="595"/>
    </location>
</feature>
<dbReference type="GO" id="GO:0005876">
    <property type="term" value="C:spindle microtubule"/>
    <property type="evidence" value="ECO:0007669"/>
    <property type="project" value="TreeGrafter"/>
</dbReference>
<dbReference type="PANTHER" id="PTHR21567:SF9">
    <property type="entry name" value="CLIP-ASSOCIATING PROTEIN"/>
    <property type="match status" value="1"/>
</dbReference>
<dbReference type="InterPro" id="IPR034085">
    <property type="entry name" value="TOG"/>
</dbReference>
<dbReference type="GO" id="GO:0005881">
    <property type="term" value="C:cytoplasmic microtubule"/>
    <property type="evidence" value="ECO:0007669"/>
    <property type="project" value="TreeGrafter"/>
</dbReference>
<feature type="compositionally biased region" description="Polar residues" evidence="1">
    <location>
        <begin position="46"/>
        <end position="60"/>
    </location>
</feature>
<proteinExistence type="predicted"/>
<feature type="region of interest" description="Disordered" evidence="1">
    <location>
        <begin position="46"/>
        <end position="93"/>
    </location>
</feature>
<reference evidence="3" key="1">
    <citation type="submission" date="2021-05" db="EMBL/GenBank/DDBJ databases">
        <authorList>
            <person name="Alioto T."/>
            <person name="Alioto T."/>
            <person name="Gomez Garrido J."/>
        </authorList>
    </citation>
    <scope>NUCLEOTIDE SEQUENCE</scope>
</reference>
<dbReference type="InterPro" id="IPR016024">
    <property type="entry name" value="ARM-type_fold"/>
</dbReference>
<feature type="region of interest" description="Disordered" evidence="1">
    <location>
        <begin position="114"/>
        <end position="218"/>
    </location>
</feature>
<organism evidence="3">
    <name type="scientific">Cacopsylla melanoneura</name>
    <dbReference type="NCBI Taxonomy" id="428564"/>
    <lineage>
        <taxon>Eukaryota</taxon>
        <taxon>Metazoa</taxon>
        <taxon>Ecdysozoa</taxon>
        <taxon>Arthropoda</taxon>
        <taxon>Hexapoda</taxon>
        <taxon>Insecta</taxon>
        <taxon>Pterygota</taxon>
        <taxon>Neoptera</taxon>
        <taxon>Paraneoptera</taxon>
        <taxon>Hemiptera</taxon>
        <taxon>Sternorrhyncha</taxon>
        <taxon>Psylloidea</taxon>
        <taxon>Psyllidae</taxon>
        <taxon>Psyllinae</taxon>
        <taxon>Cacopsylla</taxon>
    </lineage>
</organism>
<dbReference type="InterPro" id="IPR011989">
    <property type="entry name" value="ARM-like"/>
</dbReference>
<dbReference type="GO" id="GO:0008017">
    <property type="term" value="F:microtubule binding"/>
    <property type="evidence" value="ECO:0007669"/>
    <property type="project" value="TreeGrafter"/>
</dbReference>
<feature type="region of interest" description="Disordered" evidence="1">
    <location>
        <begin position="613"/>
        <end position="639"/>
    </location>
</feature>
<dbReference type="EMBL" id="HBUF01541905">
    <property type="protein sequence ID" value="CAG6755387.1"/>
    <property type="molecule type" value="Transcribed_RNA"/>
</dbReference>
<dbReference type="SMART" id="SM01349">
    <property type="entry name" value="TOG"/>
    <property type="match status" value="1"/>
</dbReference>
<evidence type="ECO:0000313" key="3">
    <source>
        <dbReference type="EMBL" id="CAG6755387.1"/>
    </source>
</evidence>
<feature type="compositionally biased region" description="Basic and acidic residues" evidence="1">
    <location>
        <begin position="613"/>
        <end position="622"/>
    </location>
</feature>
<dbReference type="PANTHER" id="PTHR21567">
    <property type="entry name" value="CLASP"/>
    <property type="match status" value="1"/>
</dbReference>
<dbReference type="GO" id="GO:0090307">
    <property type="term" value="P:mitotic spindle assembly"/>
    <property type="evidence" value="ECO:0007669"/>
    <property type="project" value="TreeGrafter"/>
</dbReference>
<feature type="compositionally biased region" description="Low complexity" evidence="1">
    <location>
        <begin position="563"/>
        <end position="579"/>
    </location>
</feature>
<feature type="compositionally biased region" description="Polar residues" evidence="1">
    <location>
        <begin position="624"/>
        <end position="633"/>
    </location>
</feature>
<evidence type="ECO:0000256" key="1">
    <source>
        <dbReference type="SAM" id="MobiDB-lite"/>
    </source>
</evidence>
<evidence type="ECO:0000259" key="2">
    <source>
        <dbReference type="SMART" id="SM01349"/>
    </source>
</evidence>
<protein>
    <submittedName>
        <fullName evidence="3">CLIP-associating protein 2</fullName>
    </submittedName>
</protein>
<name>A0A8D8ZXZ2_9HEMI</name>